<sequence length="64" mass="6668">MVQRGLLCGRACLPSLCYVLCSDWANGILEKSIDALAAQLASSTPPLAAVVHVWVVEALSGLVS</sequence>
<reference evidence="2" key="1">
    <citation type="submission" date="2018-05" db="EMBL/GenBank/DDBJ databases">
        <title>Draft genome sequence of Stemphylium lycopersici strain CIDEFI 213.</title>
        <authorList>
            <person name="Medina R."/>
            <person name="Franco M.E.E."/>
            <person name="Lucentini C.G."/>
            <person name="Saparrat M.C.N."/>
            <person name="Balatti P.A."/>
        </authorList>
    </citation>
    <scope>NUCLEOTIDE SEQUENCE [LARGE SCALE GENOMIC DNA]</scope>
    <source>
        <strain evidence="2">CIDEFI 213</strain>
    </source>
</reference>
<keyword evidence="2" id="KW-1185">Reference proteome</keyword>
<proteinExistence type="predicted"/>
<name>A0A364MRZ0_STELY</name>
<gene>
    <name evidence="1" type="ORF">DDE83_008881</name>
</gene>
<dbReference type="AlphaFoldDB" id="A0A364MRZ0"/>
<evidence type="ECO:0000313" key="2">
    <source>
        <dbReference type="Proteomes" id="UP000249619"/>
    </source>
</evidence>
<evidence type="ECO:0000313" key="1">
    <source>
        <dbReference type="EMBL" id="RAR01516.1"/>
    </source>
</evidence>
<dbReference type="Proteomes" id="UP000249619">
    <property type="component" value="Unassembled WGS sequence"/>
</dbReference>
<dbReference type="EMBL" id="QGDH01000265">
    <property type="protein sequence ID" value="RAR01516.1"/>
    <property type="molecule type" value="Genomic_DNA"/>
</dbReference>
<comment type="caution">
    <text evidence="1">The sequence shown here is derived from an EMBL/GenBank/DDBJ whole genome shotgun (WGS) entry which is preliminary data.</text>
</comment>
<organism evidence="1 2">
    <name type="scientific">Stemphylium lycopersici</name>
    <name type="common">Tomato gray leaf spot disease fungus</name>
    <name type="synonym">Thyrospora lycopersici</name>
    <dbReference type="NCBI Taxonomy" id="183478"/>
    <lineage>
        <taxon>Eukaryota</taxon>
        <taxon>Fungi</taxon>
        <taxon>Dikarya</taxon>
        <taxon>Ascomycota</taxon>
        <taxon>Pezizomycotina</taxon>
        <taxon>Dothideomycetes</taxon>
        <taxon>Pleosporomycetidae</taxon>
        <taxon>Pleosporales</taxon>
        <taxon>Pleosporineae</taxon>
        <taxon>Pleosporaceae</taxon>
        <taxon>Stemphylium</taxon>
    </lineage>
</organism>
<accession>A0A364MRZ0</accession>
<protein>
    <submittedName>
        <fullName evidence="1">Uncharacterized protein</fullName>
    </submittedName>
</protein>